<reference evidence="1" key="1">
    <citation type="submission" date="2022-03" db="EMBL/GenBank/DDBJ databases">
        <authorList>
            <person name="Martin H S."/>
        </authorList>
    </citation>
    <scope>NUCLEOTIDE SEQUENCE</scope>
</reference>
<protein>
    <submittedName>
        <fullName evidence="1">Uncharacterized protein</fullName>
    </submittedName>
</protein>
<feature type="non-terminal residue" evidence="1">
    <location>
        <position position="76"/>
    </location>
</feature>
<gene>
    <name evidence="1" type="ORF">IPOD504_LOCUS5953</name>
</gene>
<proteinExistence type="predicted"/>
<evidence type="ECO:0000313" key="2">
    <source>
        <dbReference type="Proteomes" id="UP000837857"/>
    </source>
</evidence>
<sequence length="76" mass="8653">MKRYIGTSVNINGFLKYKTLSCTSSLTVASFFRFQLTNNAKCPLSSVFVIRARTTVRIEFKTSVNVYVTKMIPCFI</sequence>
<accession>A0ABN8I3B7</accession>
<evidence type="ECO:0000313" key="1">
    <source>
        <dbReference type="EMBL" id="CAH2048186.1"/>
    </source>
</evidence>
<name>A0ABN8I3B7_9NEOP</name>
<keyword evidence="2" id="KW-1185">Reference proteome</keyword>
<organism evidence="1 2">
    <name type="scientific">Iphiclides podalirius</name>
    <name type="common">scarce swallowtail</name>
    <dbReference type="NCBI Taxonomy" id="110791"/>
    <lineage>
        <taxon>Eukaryota</taxon>
        <taxon>Metazoa</taxon>
        <taxon>Ecdysozoa</taxon>
        <taxon>Arthropoda</taxon>
        <taxon>Hexapoda</taxon>
        <taxon>Insecta</taxon>
        <taxon>Pterygota</taxon>
        <taxon>Neoptera</taxon>
        <taxon>Endopterygota</taxon>
        <taxon>Lepidoptera</taxon>
        <taxon>Glossata</taxon>
        <taxon>Ditrysia</taxon>
        <taxon>Papilionoidea</taxon>
        <taxon>Papilionidae</taxon>
        <taxon>Papilioninae</taxon>
        <taxon>Iphiclides</taxon>
    </lineage>
</organism>
<dbReference type="EMBL" id="OW152830">
    <property type="protein sequence ID" value="CAH2048186.1"/>
    <property type="molecule type" value="Genomic_DNA"/>
</dbReference>
<dbReference type="Proteomes" id="UP000837857">
    <property type="component" value="Chromosome 18"/>
</dbReference>